<dbReference type="EMBL" id="WMBT01000002">
    <property type="protein sequence ID" value="MTD99473.1"/>
    <property type="molecule type" value="Genomic_DNA"/>
</dbReference>
<protein>
    <submittedName>
        <fullName evidence="2">Uncharacterized protein</fullName>
    </submittedName>
</protein>
<dbReference type="RefSeq" id="WP_154763552.1">
    <property type="nucleotide sequence ID" value="NZ_WMBT01000002.1"/>
</dbReference>
<dbReference type="Proteomes" id="UP000481417">
    <property type="component" value="Unassembled WGS sequence"/>
</dbReference>
<comment type="caution">
    <text evidence="2">The sequence shown here is derived from an EMBL/GenBank/DDBJ whole genome shotgun (WGS) entry which is preliminary data.</text>
</comment>
<sequence>MKRSLALCLLTAGAVVLASCEESGSSDNNDNPFDERELERCGLTTDDPFVGHAISSANDEGAGFVSFNETSFIDTEGSVGVLHVIQCSSGEAVRMTRNPNFSFEDAHPHDATLRDLVPQGVKPLSLARLEEYGRTNGLRTSRGQATSQSKTASCACELYYPGSTANWSKAAAAE</sequence>
<keyword evidence="1" id="KW-0732">Signal</keyword>
<accession>A0A6L6HJY9</accession>
<feature type="signal peptide" evidence="1">
    <location>
        <begin position="1"/>
        <end position="18"/>
    </location>
</feature>
<evidence type="ECO:0000313" key="3">
    <source>
        <dbReference type="Proteomes" id="UP000481417"/>
    </source>
</evidence>
<reference evidence="2 3" key="1">
    <citation type="submission" date="2019-11" db="EMBL/GenBank/DDBJ databases">
        <authorList>
            <person name="Lang L."/>
        </authorList>
    </citation>
    <scope>NUCLEOTIDE SEQUENCE [LARGE SCALE GENOMIC DNA]</scope>
    <source>
        <strain evidence="2 3">YIM 132242</strain>
    </source>
</reference>
<dbReference type="PROSITE" id="PS51257">
    <property type="entry name" value="PROKAR_LIPOPROTEIN"/>
    <property type="match status" value="1"/>
</dbReference>
<proteinExistence type="predicted"/>
<gene>
    <name evidence="2" type="ORF">GIY56_04130</name>
</gene>
<feature type="chain" id="PRO_5026869853" evidence="1">
    <location>
        <begin position="19"/>
        <end position="174"/>
    </location>
</feature>
<evidence type="ECO:0000256" key="1">
    <source>
        <dbReference type="SAM" id="SignalP"/>
    </source>
</evidence>
<dbReference type="AlphaFoldDB" id="A0A6L6HJY9"/>
<organism evidence="2 3">
    <name type="scientific">Paracoccus lichenicola</name>
    <dbReference type="NCBI Taxonomy" id="2665644"/>
    <lineage>
        <taxon>Bacteria</taxon>
        <taxon>Pseudomonadati</taxon>
        <taxon>Pseudomonadota</taxon>
        <taxon>Alphaproteobacteria</taxon>
        <taxon>Rhodobacterales</taxon>
        <taxon>Paracoccaceae</taxon>
        <taxon>Paracoccus</taxon>
    </lineage>
</organism>
<keyword evidence="3" id="KW-1185">Reference proteome</keyword>
<name>A0A6L6HJY9_9RHOB</name>
<evidence type="ECO:0000313" key="2">
    <source>
        <dbReference type="EMBL" id="MTD99473.1"/>
    </source>
</evidence>